<evidence type="ECO:0000256" key="7">
    <source>
        <dbReference type="PROSITE-ProRule" id="PRU00042"/>
    </source>
</evidence>
<sequence length="344" mass="39155">MGQLAEFQQFQQTVLVNIALCGQWTVVDANTATMSMLHLSFSLFIVDYSNSRTLKASDPLMSGYQTRLKVRVAKNTTKFNEIFAAVVQTPKCPFTCSLCAASYEKHFQLHSHIALEHGKLLITCSQCNATSHSLWKTHVCKICRSFTNKLGEHEATHYQDKIGKGAIFECSRCYRSFNEYADLKNHISYAHQRRAAIKNYKCQVCGELFHSRHHRDQHLVSHFKTALNDIERDATHLEVLQSNQCPICCLILSSLRTFRLHIIYRHLIGDSLCTQPGEHSVAVVQDEKTHYNKDSNQNAEFSEGTATSNWMKLEDPETVKSDVPLVSFKNIPDREVKVEVNSNV</sequence>
<dbReference type="InterPro" id="IPR013087">
    <property type="entry name" value="Znf_C2H2_type"/>
</dbReference>
<keyword evidence="4 7" id="KW-0863">Zinc-finger</keyword>
<reference evidence="9 10" key="2">
    <citation type="submission" date="2018-10" db="EMBL/GenBank/DDBJ databases">
        <authorList>
            <consortium name="Pathogen Informatics"/>
        </authorList>
    </citation>
    <scope>NUCLEOTIDE SEQUENCE [LARGE SCALE GENOMIC DNA]</scope>
</reference>
<organism evidence="11">
    <name type="scientific">Enterobius vermicularis</name>
    <name type="common">Human pinworm</name>
    <dbReference type="NCBI Taxonomy" id="51028"/>
    <lineage>
        <taxon>Eukaryota</taxon>
        <taxon>Metazoa</taxon>
        <taxon>Ecdysozoa</taxon>
        <taxon>Nematoda</taxon>
        <taxon>Chromadorea</taxon>
        <taxon>Rhabditida</taxon>
        <taxon>Spirurina</taxon>
        <taxon>Oxyuridomorpha</taxon>
        <taxon>Oxyuroidea</taxon>
        <taxon>Oxyuridae</taxon>
        <taxon>Enterobius</taxon>
    </lineage>
</organism>
<dbReference type="Gene3D" id="3.30.160.60">
    <property type="entry name" value="Classic Zinc Finger"/>
    <property type="match status" value="1"/>
</dbReference>
<name>A0A0N4UXU3_ENTVE</name>
<reference evidence="11" key="1">
    <citation type="submission" date="2017-02" db="UniProtKB">
        <authorList>
            <consortium name="WormBaseParasite"/>
        </authorList>
    </citation>
    <scope>IDENTIFICATION</scope>
</reference>
<dbReference type="SUPFAM" id="SSF57667">
    <property type="entry name" value="beta-beta-alpha zinc fingers"/>
    <property type="match status" value="1"/>
</dbReference>
<dbReference type="GO" id="GO:0005634">
    <property type="term" value="C:nucleus"/>
    <property type="evidence" value="ECO:0007669"/>
    <property type="project" value="UniProtKB-SubCell"/>
</dbReference>
<evidence type="ECO:0000256" key="6">
    <source>
        <dbReference type="ARBA" id="ARBA00023242"/>
    </source>
</evidence>
<evidence type="ECO:0000256" key="5">
    <source>
        <dbReference type="ARBA" id="ARBA00022833"/>
    </source>
</evidence>
<evidence type="ECO:0000313" key="10">
    <source>
        <dbReference type="Proteomes" id="UP000274131"/>
    </source>
</evidence>
<feature type="domain" description="C2H2-type" evidence="8">
    <location>
        <begin position="200"/>
        <end position="222"/>
    </location>
</feature>
<dbReference type="STRING" id="51028.A0A0N4UXU3"/>
<evidence type="ECO:0000256" key="4">
    <source>
        <dbReference type="ARBA" id="ARBA00022771"/>
    </source>
</evidence>
<dbReference type="InterPro" id="IPR036236">
    <property type="entry name" value="Znf_C2H2_sf"/>
</dbReference>
<dbReference type="GO" id="GO:0008270">
    <property type="term" value="F:zinc ion binding"/>
    <property type="evidence" value="ECO:0007669"/>
    <property type="project" value="UniProtKB-KW"/>
</dbReference>
<dbReference type="WBParaSite" id="EVEC_0000237001-mRNA-1">
    <property type="protein sequence ID" value="EVEC_0000237001-mRNA-1"/>
    <property type="gene ID" value="EVEC_0000237001"/>
</dbReference>
<evidence type="ECO:0000259" key="8">
    <source>
        <dbReference type="PROSITE" id="PS50157"/>
    </source>
</evidence>
<evidence type="ECO:0000256" key="3">
    <source>
        <dbReference type="ARBA" id="ARBA00022737"/>
    </source>
</evidence>
<protein>
    <submittedName>
        <fullName evidence="11">C2H2-type domain-containing protein</fullName>
    </submittedName>
</protein>
<evidence type="ECO:0000313" key="11">
    <source>
        <dbReference type="WBParaSite" id="EVEC_0000237001-mRNA-1"/>
    </source>
</evidence>
<keyword evidence="10" id="KW-1185">Reference proteome</keyword>
<dbReference type="AlphaFoldDB" id="A0A0N4UXU3"/>
<dbReference type="OrthoDB" id="5871466at2759"/>
<dbReference type="EMBL" id="UXUI01007314">
    <property type="protein sequence ID" value="VDD86935.1"/>
    <property type="molecule type" value="Genomic_DNA"/>
</dbReference>
<dbReference type="PROSITE" id="PS00028">
    <property type="entry name" value="ZINC_FINGER_C2H2_1"/>
    <property type="match status" value="3"/>
</dbReference>
<dbReference type="PROSITE" id="PS50157">
    <property type="entry name" value="ZINC_FINGER_C2H2_2"/>
    <property type="match status" value="2"/>
</dbReference>
<accession>A0A0N4UXU3</accession>
<keyword evidence="5" id="KW-0862">Zinc</keyword>
<dbReference type="SMART" id="SM00355">
    <property type="entry name" value="ZnF_C2H2"/>
    <property type="match status" value="5"/>
</dbReference>
<proteinExistence type="predicted"/>
<comment type="subcellular location">
    <subcellularLocation>
        <location evidence="1">Nucleus</location>
    </subcellularLocation>
</comment>
<keyword evidence="3" id="KW-0677">Repeat</keyword>
<evidence type="ECO:0000256" key="1">
    <source>
        <dbReference type="ARBA" id="ARBA00004123"/>
    </source>
</evidence>
<evidence type="ECO:0000256" key="2">
    <source>
        <dbReference type="ARBA" id="ARBA00022723"/>
    </source>
</evidence>
<keyword evidence="2" id="KW-0479">Metal-binding</keyword>
<dbReference type="Proteomes" id="UP000274131">
    <property type="component" value="Unassembled WGS sequence"/>
</dbReference>
<gene>
    <name evidence="9" type="ORF">EVEC_LOCUS2078</name>
</gene>
<dbReference type="PANTHER" id="PTHR24406">
    <property type="entry name" value="TRANSCRIPTIONAL REPRESSOR CTCFL-RELATED"/>
    <property type="match status" value="1"/>
</dbReference>
<evidence type="ECO:0000313" key="9">
    <source>
        <dbReference type="EMBL" id="VDD86935.1"/>
    </source>
</evidence>
<feature type="domain" description="C2H2-type" evidence="8">
    <location>
        <begin position="168"/>
        <end position="196"/>
    </location>
</feature>
<dbReference type="InterPro" id="IPR050888">
    <property type="entry name" value="ZnF_C2H2-type_TF"/>
</dbReference>
<keyword evidence="6" id="KW-0539">Nucleus</keyword>